<protein>
    <recommendedName>
        <fullName evidence="17">Probable peptidoglycan glycosyltransferase FtsW</fullName>
        <ecNumber evidence="19">2.4.99.28</ecNumber>
    </recommendedName>
    <alternativeName>
        <fullName evidence="18">Cell division protein FtsW</fullName>
    </alternativeName>
    <alternativeName>
        <fullName evidence="15">Cell wall polymerase</fullName>
    </alternativeName>
    <alternativeName>
        <fullName evidence="14">Peptidoglycan polymerase</fullName>
    </alternativeName>
</protein>
<dbReference type="RefSeq" id="WP_012674535.1">
    <property type="nucleotide sequence ID" value="NC_012438.1"/>
</dbReference>
<keyword evidence="7 21" id="KW-0812">Transmembrane</keyword>
<dbReference type="NCBIfam" id="TIGR02614">
    <property type="entry name" value="ftsW"/>
    <property type="match status" value="1"/>
</dbReference>
<accession>C1DW70</accession>
<comment type="subcellular location">
    <subcellularLocation>
        <location evidence="1">Cell membrane</location>
        <topology evidence="1">Multi-pass membrane protein</topology>
    </subcellularLocation>
</comment>
<evidence type="ECO:0000256" key="7">
    <source>
        <dbReference type="ARBA" id="ARBA00022692"/>
    </source>
</evidence>
<evidence type="ECO:0000256" key="6">
    <source>
        <dbReference type="ARBA" id="ARBA00022679"/>
    </source>
</evidence>
<evidence type="ECO:0000256" key="4">
    <source>
        <dbReference type="ARBA" id="ARBA00022618"/>
    </source>
</evidence>
<evidence type="ECO:0000256" key="12">
    <source>
        <dbReference type="ARBA" id="ARBA00023306"/>
    </source>
</evidence>
<feature type="transmembrane region" description="Helical" evidence="21">
    <location>
        <begin position="12"/>
        <end position="33"/>
    </location>
</feature>
<keyword evidence="5" id="KW-0328">Glycosyltransferase</keyword>
<keyword evidence="13" id="KW-0961">Cell wall biogenesis/degradation</keyword>
<feature type="transmembrane region" description="Helical" evidence="21">
    <location>
        <begin position="45"/>
        <end position="63"/>
    </location>
</feature>
<keyword evidence="12" id="KW-0131">Cell cycle</keyword>
<evidence type="ECO:0000256" key="5">
    <source>
        <dbReference type="ARBA" id="ARBA00022676"/>
    </source>
</evidence>
<evidence type="ECO:0000256" key="8">
    <source>
        <dbReference type="ARBA" id="ARBA00022960"/>
    </source>
</evidence>
<comment type="pathway">
    <text evidence="2">Cell wall biogenesis; peptidoglycan biosynthesis.</text>
</comment>
<gene>
    <name evidence="22" type="ordered locus">SULAZ_1390</name>
</gene>
<dbReference type="GO" id="GO:0009252">
    <property type="term" value="P:peptidoglycan biosynthetic process"/>
    <property type="evidence" value="ECO:0007669"/>
    <property type="project" value="UniProtKB-KW"/>
</dbReference>
<dbReference type="GO" id="GO:0032153">
    <property type="term" value="C:cell division site"/>
    <property type="evidence" value="ECO:0007669"/>
    <property type="project" value="TreeGrafter"/>
</dbReference>
<comment type="similarity">
    <text evidence="16">Belongs to the SEDS family. FtsW subfamily.</text>
</comment>
<evidence type="ECO:0000256" key="9">
    <source>
        <dbReference type="ARBA" id="ARBA00022984"/>
    </source>
</evidence>
<keyword evidence="3" id="KW-1003">Cell membrane</keyword>
<proteinExistence type="inferred from homology"/>
<reference evidence="22 23" key="1">
    <citation type="journal article" date="2009" name="J. Bacteriol.">
        <title>Complete and draft genome sequences of six members of the Aquificales.</title>
        <authorList>
            <person name="Reysenbach A.L."/>
            <person name="Hamamura N."/>
            <person name="Podar M."/>
            <person name="Griffiths E."/>
            <person name="Ferreira S."/>
            <person name="Hochstein R."/>
            <person name="Heidelberg J."/>
            <person name="Johnson J."/>
            <person name="Mead D."/>
            <person name="Pohorille A."/>
            <person name="Sarmiento M."/>
            <person name="Schweighofer K."/>
            <person name="Seshadri R."/>
            <person name="Voytek M.A."/>
        </authorList>
    </citation>
    <scope>NUCLEOTIDE SEQUENCE [LARGE SCALE GENOMIC DNA]</scope>
    <source>
        <strain evidence="23">Az-Fu1 / DSM 15241 / OCM 825</strain>
    </source>
</reference>
<dbReference type="EC" id="2.4.99.28" evidence="19"/>
<feature type="transmembrane region" description="Helical" evidence="21">
    <location>
        <begin position="69"/>
        <end position="87"/>
    </location>
</feature>
<dbReference type="eggNOG" id="COG0772">
    <property type="taxonomic scope" value="Bacteria"/>
</dbReference>
<evidence type="ECO:0000256" key="13">
    <source>
        <dbReference type="ARBA" id="ARBA00023316"/>
    </source>
</evidence>
<evidence type="ECO:0000256" key="20">
    <source>
        <dbReference type="ARBA" id="ARBA00049902"/>
    </source>
</evidence>
<evidence type="ECO:0000256" key="10">
    <source>
        <dbReference type="ARBA" id="ARBA00022989"/>
    </source>
</evidence>
<sequence length="366" mass="41324">MVRSFYIDWPLFISFALLVIIGLVAVYSATYTATSDPFYYLKRHIFALIIATVGLIVAFSIPIDFWKKNAYFIFIISVILLLVVLILPSDGTGTKRWINLGLFKFQPSEFVKFATVLFIAKYLSRKEDRLESFEPVVVIYTIVGLVGLLVAVEPHKGAALFLFILTGLLLFSSPLKVRYVLTPVFFILPFFMVFFILKSNYAFSRLKGWLNPDPSSKEGYQPYQAMLSFAKGGPFGEGIGMGTQKLNYLPEIHTDYIFSLIGEETGLIGSSLVMFLFFVILYRGVKISLEKEDLFTQVLGLGVIYIITLNSVFHMFVNLNIFPSTGFTLPFISYGGSSLIMSFIYIGILLRISKEPVKVNFVKRAK</sequence>
<dbReference type="STRING" id="204536.SULAZ_1390"/>
<dbReference type="Pfam" id="PF01098">
    <property type="entry name" value="FTSW_RODA_SPOVE"/>
    <property type="match status" value="1"/>
</dbReference>
<evidence type="ECO:0000256" key="21">
    <source>
        <dbReference type="SAM" id="Phobius"/>
    </source>
</evidence>
<feature type="transmembrane region" description="Helical" evidence="21">
    <location>
        <begin position="158"/>
        <end position="177"/>
    </location>
</feature>
<evidence type="ECO:0000256" key="2">
    <source>
        <dbReference type="ARBA" id="ARBA00004752"/>
    </source>
</evidence>
<keyword evidence="23" id="KW-1185">Reference proteome</keyword>
<dbReference type="HOGENOM" id="CLU_029243_0_1_0"/>
<dbReference type="GO" id="GO:0005886">
    <property type="term" value="C:plasma membrane"/>
    <property type="evidence" value="ECO:0007669"/>
    <property type="project" value="UniProtKB-SubCell"/>
</dbReference>
<dbReference type="Proteomes" id="UP000001369">
    <property type="component" value="Chromosome"/>
</dbReference>
<dbReference type="GO" id="GO:0051301">
    <property type="term" value="P:cell division"/>
    <property type="evidence" value="ECO:0007669"/>
    <property type="project" value="UniProtKB-KW"/>
</dbReference>
<evidence type="ECO:0000256" key="19">
    <source>
        <dbReference type="ARBA" id="ARBA00044770"/>
    </source>
</evidence>
<dbReference type="EMBL" id="CP001229">
    <property type="protein sequence ID" value="ACN99217.1"/>
    <property type="molecule type" value="Genomic_DNA"/>
</dbReference>
<dbReference type="AlphaFoldDB" id="C1DW70"/>
<feature type="transmembrane region" description="Helical" evidence="21">
    <location>
        <begin position="133"/>
        <end position="152"/>
    </location>
</feature>
<evidence type="ECO:0000256" key="14">
    <source>
        <dbReference type="ARBA" id="ARBA00032370"/>
    </source>
</evidence>
<keyword evidence="8" id="KW-0133">Cell shape</keyword>
<keyword evidence="10 21" id="KW-1133">Transmembrane helix</keyword>
<keyword evidence="4" id="KW-0132">Cell division</keyword>
<evidence type="ECO:0000256" key="15">
    <source>
        <dbReference type="ARBA" id="ARBA00033270"/>
    </source>
</evidence>
<dbReference type="OrthoDB" id="9812661at2"/>
<keyword evidence="6" id="KW-0808">Transferase</keyword>
<dbReference type="PANTHER" id="PTHR30474:SF2">
    <property type="entry name" value="PEPTIDOGLYCAN GLYCOSYLTRANSFERASE FTSW-RELATED"/>
    <property type="match status" value="1"/>
</dbReference>
<dbReference type="InterPro" id="IPR001182">
    <property type="entry name" value="FtsW/RodA"/>
</dbReference>
<evidence type="ECO:0000256" key="1">
    <source>
        <dbReference type="ARBA" id="ARBA00004651"/>
    </source>
</evidence>
<evidence type="ECO:0000256" key="11">
    <source>
        <dbReference type="ARBA" id="ARBA00023136"/>
    </source>
</evidence>
<dbReference type="GO" id="GO:0015648">
    <property type="term" value="F:lipid-linked peptidoglycan transporter activity"/>
    <property type="evidence" value="ECO:0007669"/>
    <property type="project" value="TreeGrafter"/>
</dbReference>
<dbReference type="InterPro" id="IPR013437">
    <property type="entry name" value="FtsW"/>
</dbReference>
<name>C1DW70_SULAA</name>
<evidence type="ECO:0000256" key="18">
    <source>
        <dbReference type="ARBA" id="ARBA00041418"/>
    </source>
</evidence>
<feature type="transmembrane region" description="Helical" evidence="21">
    <location>
        <begin position="256"/>
        <end position="282"/>
    </location>
</feature>
<feature type="transmembrane region" description="Helical" evidence="21">
    <location>
        <begin position="294"/>
        <end position="317"/>
    </location>
</feature>
<keyword evidence="11 21" id="KW-0472">Membrane</keyword>
<dbReference type="GO" id="GO:0071555">
    <property type="term" value="P:cell wall organization"/>
    <property type="evidence" value="ECO:0007669"/>
    <property type="project" value="UniProtKB-KW"/>
</dbReference>
<evidence type="ECO:0000313" key="22">
    <source>
        <dbReference type="EMBL" id="ACN99217.1"/>
    </source>
</evidence>
<evidence type="ECO:0000256" key="16">
    <source>
        <dbReference type="ARBA" id="ARBA00038053"/>
    </source>
</evidence>
<evidence type="ECO:0000256" key="3">
    <source>
        <dbReference type="ARBA" id="ARBA00022475"/>
    </source>
</evidence>
<dbReference type="GO" id="GO:0008955">
    <property type="term" value="F:peptidoglycan glycosyltransferase activity"/>
    <property type="evidence" value="ECO:0007669"/>
    <property type="project" value="UniProtKB-EC"/>
</dbReference>
<keyword evidence="9" id="KW-0573">Peptidoglycan synthesis</keyword>
<evidence type="ECO:0000313" key="23">
    <source>
        <dbReference type="Proteomes" id="UP000001369"/>
    </source>
</evidence>
<feature type="transmembrane region" description="Helical" evidence="21">
    <location>
        <begin position="329"/>
        <end position="350"/>
    </location>
</feature>
<evidence type="ECO:0000256" key="17">
    <source>
        <dbReference type="ARBA" id="ARBA00041185"/>
    </source>
</evidence>
<feature type="transmembrane region" description="Helical" evidence="21">
    <location>
        <begin position="184"/>
        <end position="203"/>
    </location>
</feature>
<comment type="catalytic activity">
    <reaction evidence="20">
        <text>[GlcNAc-(1-&gt;4)-Mur2Ac(oyl-L-Ala-gamma-D-Glu-L-Lys-D-Ala-D-Ala)](n)-di-trans,octa-cis-undecaprenyl diphosphate + beta-D-GlcNAc-(1-&gt;4)-Mur2Ac(oyl-L-Ala-gamma-D-Glu-L-Lys-D-Ala-D-Ala)-di-trans,octa-cis-undecaprenyl diphosphate = [GlcNAc-(1-&gt;4)-Mur2Ac(oyl-L-Ala-gamma-D-Glu-L-Lys-D-Ala-D-Ala)](n+1)-di-trans,octa-cis-undecaprenyl diphosphate + di-trans,octa-cis-undecaprenyl diphosphate + H(+)</text>
        <dbReference type="Rhea" id="RHEA:23708"/>
        <dbReference type="Rhea" id="RHEA-COMP:9602"/>
        <dbReference type="Rhea" id="RHEA-COMP:9603"/>
        <dbReference type="ChEBI" id="CHEBI:15378"/>
        <dbReference type="ChEBI" id="CHEBI:58405"/>
        <dbReference type="ChEBI" id="CHEBI:60033"/>
        <dbReference type="ChEBI" id="CHEBI:78435"/>
        <dbReference type="EC" id="2.4.99.28"/>
    </reaction>
</comment>
<dbReference type="GO" id="GO:0008360">
    <property type="term" value="P:regulation of cell shape"/>
    <property type="evidence" value="ECO:0007669"/>
    <property type="project" value="UniProtKB-KW"/>
</dbReference>
<organism evidence="22 23">
    <name type="scientific">Sulfurihydrogenibium azorense (strain DSM 15241 / OCM 825 / Az-Fu1)</name>
    <dbReference type="NCBI Taxonomy" id="204536"/>
    <lineage>
        <taxon>Bacteria</taxon>
        <taxon>Pseudomonadati</taxon>
        <taxon>Aquificota</taxon>
        <taxon>Aquificia</taxon>
        <taxon>Aquificales</taxon>
        <taxon>Hydrogenothermaceae</taxon>
        <taxon>Sulfurihydrogenibium</taxon>
    </lineage>
</organism>
<dbReference type="KEGG" id="saf:SULAZ_1390"/>
<dbReference type="PANTHER" id="PTHR30474">
    <property type="entry name" value="CELL CYCLE PROTEIN"/>
    <property type="match status" value="1"/>
</dbReference>